<dbReference type="PANTHER" id="PTHR21032:SF0">
    <property type="entry name" value="G PATCH DOMAIN-CONTAINING PROTEIN 11"/>
    <property type="match status" value="1"/>
</dbReference>
<dbReference type="RefSeq" id="XP_058976999.1">
    <property type="nucleotide sequence ID" value="XM_059121016.1"/>
</dbReference>
<proteinExistence type="predicted"/>
<dbReference type="EnsemblMetazoa" id="MDOA016358-RA">
    <property type="protein sequence ID" value="MDOA016358-PA"/>
    <property type="gene ID" value="MDOA016358"/>
</dbReference>
<evidence type="ECO:0000313" key="4">
    <source>
        <dbReference type="RefSeq" id="XP_011292850.1"/>
    </source>
</evidence>
<organism evidence="2">
    <name type="scientific">Musca domestica</name>
    <name type="common">House fly</name>
    <dbReference type="NCBI Taxonomy" id="7370"/>
    <lineage>
        <taxon>Eukaryota</taxon>
        <taxon>Metazoa</taxon>
        <taxon>Ecdysozoa</taxon>
        <taxon>Arthropoda</taxon>
        <taxon>Hexapoda</taxon>
        <taxon>Insecta</taxon>
        <taxon>Pterygota</taxon>
        <taxon>Neoptera</taxon>
        <taxon>Endopterygota</taxon>
        <taxon>Diptera</taxon>
        <taxon>Brachycera</taxon>
        <taxon>Muscomorpha</taxon>
        <taxon>Muscoidea</taxon>
        <taxon>Muscidae</taxon>
        <taxon>Musca</taxon>
    </lineage>
</organism>
<dbReference type="PROSITE" id="PS50174">
    <property type="entry name" value="G_PATCH"/>
    <property type="match status" value="1"/>
</dbReference>
<dbReference type="SMART" id="SM00443">
    <property type="entry name" value="G_patch"/>
    <property type="match status" value="1"/>
</dbReference>
<dbReference type="VEuPathDB" id="VectorBase:MDOA016358"/>
<dbReference type="STRING" id="7370.A0A1I8NJX6"/>
<evidence type="ECO:0000259" key="1">
    <source>
        <dbReference type="PROSITE" id="PS50174"/>
    </source>
</evidence>
<dbReference type="VEuPathDB" id="VectorBase:MDOMA2_001133"/>
<dbReference type="AlphaFoldDB" id="A0A1I8NJX6"/>
<sequence>MTNVNAAKNKWMVHWRNLNPQVREVINKRKGREEKKPTGAVNNVAKNNNASVVRKTNKIKTTKEEVQNRKAEINRKNGLETIIGKGNKGYDLLKKMGYEDGQSLGKDNTGILQPIMLEIKTDRKGLGAMNSQKVVTKKAATKIQQAATSSIASNKATFVKEQQITTASPRVVTNNPTTKTLAVTLTVPSNKATLVEQKQMTTPSTIPPRDVPYSATNGCDSGHTKKQDTTCVSPPGTTINLHNTSSVTKKKSPLEILIESHSFNDPKFLQTIFNDYISKIELMQLRLEASASKNPTASDDNDLIVTRIHIANAEERIKQSHIDFLRAELVGWIGAYQKQELCTPIFHNMLPFEMYISITCENMYSYDCLRQCIDDINHSGAETKFNLTRLPYNTTVIYCFDAIYEGVVADPELFLIQIQKHKPKLRIEHWMTIKHEVFAEQRRTYFMFLIDERSALALQFQYNSTCCICLQNLLFRNRGVVADE</sequence>
<evidence type="ECO:0000313" key="3">
    <source>
        <dbReference type="Proteomes" id="UP001652621"/>
    </source>
</evidence>
<reference evidence="2" key="1">
    <citation type="submission" date="2020-05" db="UniProtKB">
        <authorList>
            <consortium name="EnsemblMetazoa"/>
        </authorList>
    </citation>
    <scope>IDENTIFICATION</scope>
    <source>
        <strain evidence="2">Aabys</strain>
    </source>
</reference>
<dbReference type="KEGG" id="mde:105261854"/>
<dbReference type="RefSeq" id="XP_011292850.1">
    <property type="nucleotide sequence ID" value="XM_011294548.2"/>
</dbReference>
<gene>
    <name evidence="2" type="primary">105261854</name>
    <name evidence="4 5" type="synonym">LOC105261854</name>
</gene>
<evidence type="ECO:0000313" key="2">
    <source>
        <dbReference type="EnsemblMetazoa" id="MDOA016358-PA"/>
    </source>
</evidence>
<protein>
    <submittedName>
        <fullName evidence="4 5">Uncharacterized protein LOC105261854</fullName>
    </submittedName>
</protein>
<dbReference type="GeneID" id="105261854"/>
<dbReference type="GO" id="GO:0000776">
    <property type="term" value="C:kinetochore"/>
    <property type="evidence" value="ECO:0007669"/>
    <property type="project" value="TreeGrafter"/>
</dbReference>
<feature type="domain" description="G-patch" evidence="1">
    <location>
        <begin position="85"/>
        <end position="131"/>
    </location>
</feature>
<accession>A0A1I8NJX6</accession>
<reference evidence="4" key="2">
    <citation type="submission" date="2025-04" db="UniProtKB">
        <authorList>
            <consortium name="RefSeq"/>
        </authorList>
    </citation>
    <scope>IDENTIFICATION</scope>
    <source>
        <strain evidence="4 5">Aabys</strain>
        <tissue evidence="5">Whole body</tissue>
    </source>
</reference>
<dbReference type="OrthoDB" id="786951at2759"/>
<dbReference type="InterPro" id="IPR000467">
    <property type="entry name" value="G_patch_dom"/>
</dbReference>
<dbReference type="InterPro" id="IPR039249">
    <property type="entry name" value="GPATCH11"/>
</dbReference>
<name>A0A1I8NJX6_MUSDO</name>
<evidence type="ECO:0000313" key="5">
    <source>
        <dbReference type="RefSeq" id="XP_058976999.1"/>
    </source>
</evidence>
<dbReference type="GO" id="GO:0003676">
    <property type="term" value="F:nucleic acid binding"/>
    <property type="evidence" value="ECO:0007669"/>
    <property type="project" value="InterPro"/>
</dbReference>
<dbReference type="PANTHER" id="PTHR21032">
    <property type="entry name" value="G PATCH DOMAIN-CONTAINING PROTEIN 11"/>
    <property type="match status" value="1"/>
</dbReference>
<dbReference type="Proteomes" id="UP001652621">
    <property type="component" value="Unplaced"/>
</dbReference>
<dbReference type="Pfam" id="PF01585">
    <property type="entry name" value="G-patch"/>
    <property type="match status" value="1"/>
</dbReference>
<keyword evidence="3" id="KW-1185">Reference proteome</keyword>